<proteinExistence type="predicted"/>
<feature type="transmembrane region" description="Helical" evidence="1">
    <location>
        <begin position="135"/>
        <end position="154"/>
    </location>
</feature>
<accession>A0A6N6M445</accession>
<organism evidence="2 3">
    <name type="scientific">Salibacter halophilus</name>
    <dbReference type="NCBI Taxonomy" id="1803916"/>
    <lineage>
        <taxon>Bacteria</taxon>
        <taxon>Pseudomonadati</taxon>
        <taxon>Bacteroidota</taxon>
        <taxon>Flavobacteriia</taxon>
        <taxon>Flavobacteriales</taxon>
        <taxon>Salibacteraceae</taxon>
        <taxon>Salibacter</taxon>
    </lineage>
</organism>
<reference evidence="2 3" key="1">
    <citation type="submission" date="2019-09" db="EMBL/GenBank/DDBJ databases">
        <title>Genomes of Cryomorphaceae.</title>
        <authorList>
            <person name="Bowman J.P."/>
        </authorList>
    </citation>
    <scope>NUCLEOTIDE SEQUENCE [LARGE SCALE GENOMIC DNA]</scope>
    <source>
        <strain evidence="2 3">KCTC 52047</strain>
    </source>
</reference>
<feature type="transmembrane region" description="Helical" evidence="1">
    <location>
        <begin position="53"/>
        <end position="73"/>
    </location>
</feature>
<protein>
    <recommendedName>
        <fullName evidence="4">Prepilin type IV endopeptidase peptidase domain-containing protein</fullName>
    </recommendedName>
</protein>
<keyword evidence="1" id="KW-1133">Transmembrane helix</keyword>
<dbReference type="RefSeq" id="WP_151169924.1">
    <property type="nucleotide sequence ID" value="NZ_WACR01000013.1"/>
</dbReference>
<keyword evidence="1" id="KW-0812">Transmembrane</keyword>
<evidence type="ECO:0000256" key="1">
    <source>
        <dbReference type="SAM" id="Phobius"/>
    </source>
</evidence>
<evidence type="ECO:0000313" key="3">
    <source>
        <dbReference type="Proteomes" id="UP000435357"/>
    </source>
</evidence>
<dbReference type="AlphaFoldDB" id="A0A6N6M445"/>
<feature type="transmembrane region" description="Helical" evidence="1">
    <location>
        <begin position="28"/>
        <end position="47"/>
    </location>
</feature>
<evidence type="ECO:0000313" key="2">
    <source>
        <dbReference type="EMBL" id="KAB1061961.1"/>
    </source>
</evidence>
<keyword evidence="3" id="KW-1185">Reference proteome</keyword>
<comment type="caution">
    <text evidence="2">The sequence shown here is derived from an EMBL/GenBank/DDBJ whole genome shotgun (WGS) entry which is preliminary data.</text>
</comment>
<gene>
    <name evidence="2" type="ORF">F3059_12850</name>
</gene>
<evidence type="ECO:0008006" key="4">
    <source>
        <dbReference type="Google" id="ProtNLM"/>
    </source>
</evidence>
<name>A0A6N6M445_9FLAO</name>
<keyword evidence="1" id="KW-0472">Membrane</keyword>
<sequence>MNTILYIVLGIALFMILYQDLKDRAVEVLWLLLPGITGVVYLISDSANNIETTLYNLALITVLYAVVYLYFLLKSKIKQTRFQSFIGAGDVVFHLSLCTVMSPVSLVTLIVFGNIAGLLLLLLKQAKLTRNSIPLAGIHSGTLFVWLLFAVFLSPNSNPLLIPLAQ</sequence>
<feature type="transmembrane region" description="Helical" evidence="1">
    <location>
        <begin position="103"/>
        <end position="123"/>
    </location>
</feature>
<dbReference type="OrthoDB" id="1161290at2"/>
<dbReference type="EMBL" id="WACR01000013">
    <property type="protein sequence ID" value="KAB1061961.1"/>
    <property type="molecule type" value="Genomic_DNA"/>
</dbReference>
<dbReference type="Proteomes" id="UP000435357">
    <property type="component" value="Unassembled WGS sequence"/>
</dbReference>
<feature type="transmembrane region" description="Helical" evidence="1">
    <location>
        <begin position="6"/>
        <end position="21"/>
    </location>
</feature>